<dbReference type="OrthoDB" id="1738629at2759"/>
<dbReference type="AlphaFoldDB" id="A0A5D3DD57"/>
<evidence type="ECO:0000313" key="1">
    <source>
        <dbReference type="EMBL" id="KAA0051793.1"/>
    </source>
</evidence>
<name>A0A5D3DD57_CUCMM</name>
<protein>
    <submittedName>
        <fullName evidence="2">Gag-pol polyprotein</fullName>
    </submittedName>
</protein>
<evidence type="ECO:0000313" key="3">
    <source>
        <dbReference type="Proteomes" id="UP000321393"/>
    </source>
</evidence>
<gene>
    <name evidence="2" type="ORF">E5676_scaffold609G001180</name>
    <name evidence="1" type="ORF">E6C27_scaffold60G002020</name>
</gene>
<dbReference type="EMBL" id="SSTD01005662">
    <property type="protein sequence ID" value="TYK21448.1"/>
    <property type="molecule type" value="Genomic_DNA"/>
</dbReference>
<dbReference type="Proteomes" id="UP000321393">
    <property type="component" value="Unassembled WGS sequence"/>
</dbReference>
<comment type="caution">
    <text evidence="2">The sequence shown here is derived from an EMBL/GenBank/DDBJ whole genome shotgun (WGS) entry which is preliminary data.</text>
</comment>
<dbReference type="EMBL" id="SSTE01011134">
    <property type="protein sequence ID" value="KAA0051793.1"/>
    <property type="molecule type" value="Genomic_DNA"/>
</dbReference>
<dbReference type="Proteomes" id="UP000321947">
    <property type="component" value="Unassembled WGS sequence"/>
</dbReference>
<accession>A0A5D3DD57</accession>
<reference evidence="3 4" key="1">
    <citation type="submission" date="2019-08" db="EMBL/GenBank/DDBJ databases">
        <title>Draft genome sequences of two oriental melons (Cucumis melo L. var makuwa).</title>
        <authorList>
            <person name="Kwon S.-Y."/>
        </authorList>
    </citation>
    <scope>NUCLEOTIDE SEQUENCE [LARGE SCALE GENOMIC DNA]</scope>
    <source>
        <strain evidence="4">cv. Chang Bougi</strain>
        <strain evidence="3">cv. SW 3</strain>
        <tissue evidence="2">Leaf</tissue>
    </source>
</reference>
<proteinExistence type="predicted"/>
<evidence type="ECO:0000313" key="2">
    <source>
        <dbReference type="EMBL" id="TYK21448.1"/>
    </source>
</evidence>
<evidence type="ECO:0000313" key="4">
    <source>
        <dbReference type="Proteomes" id="UP000321947"/>
    </source>
</evidence>
<organism evidence="2 4">
    <name type="scientific">Cucumis melo var. makuwa</name>
    <name type="common">Oriental melon</name>
    <dbReference type="NCBI Taxonomy" id="1194695"/>
    <lineage>
        <taxon>Eukaryota</taxon>
        <taxon>Viridiplantae</taxon>
        <taxon>Streptophyta</taxon>
        <taxon>Embryophyta</taxon>
        <taxon>Tracheophyta</taxon>
        <taxon>Spermatophyta</taxon>
        <taxon>Magnoliopsida</taxon>
        <taxon>eudicotyledons</taxon>
        <taxon>Gunneridae</taxon>
        <taxon>Pentapetalae</taxon>
        <taxon>rosids</taxon>
        <taxon>fabids</taxon>
        <taxon>Cucurbitales</taxon>
        <taxon>Cucurbitaceae</taxon>
        <taxon>Benincaseae</taxon>
        <taxon>Cucumis</taxon>
    </lineage>
</organism>
<sequence length="271" mass="31300">MCEDESKAEFNVHVLDLTNESFALGKIFFDTKLVRKVLRSLPSRFNMKMEIQRRKVELHYKQKEVDKSDSQSLKNDRSFKCHECEGFRHYQAECVTFLKRKNKSLAVTLSDEESSSDSDGENFGTTLISCVLENESEVSKTEFVLTLKDRKTNSSQLKYDELLSKWEEDQEVFKVQKERIQALLEDNHHLMSMIYALKMDLKDVQNEFDSLSKSVRLLFPKTQSLDNLLSEGKIKSNKKDLGYLGKNSYSENSSKMFVRASNSKSDGVVVP</sequence>